<accession>A0A8K0S6I9</accession>
<evidence type="ECO:0000313" key="1">
    <source>
        <dbReference type="EMBL" id="KAH7257236.1"/>
    </source>
</evidence>
<proteinExistence type="predicted"/>
<evidence type="ECO:0008006" key="3">
    <source>
        <dbReference type="Google" id="ProtNLM"/>
    </source>
</evidence>
<protein>
    <recommendedName>
        <fullName evidence="3">BTB domain-containing protein</fullName>
    </recommendedName>
</protein>
<dbReference type="EMBL" id="JAGPXF010000002">
    <property type="protein sequence ID" value="KAH7257236.1"/>
    <property type="molecule type" value="Genomic_DNA"/>
</dbReference>
<gene>
    <name evidence="1" type="ORF">BKA59DRAFT_451289</name>
</gene>
<organism evidence="1 2">
    <name type="scientific">Fusarium tricinctum</name>
    <dbReference type="NCBI Taxonomy" id="61284"/>
    <lineage>
        <taxon>Eukaryota</taxon>
        <taxon>Fungi</taxon>
        <taxon>Dikarya</taxon>
        <taxon>Ascomycota</taxon>
        <taxon>Pezizomycotina</taxon>
        <taxon>Sordariomycetes</taxon>
        <taxon>Hypocreomycetidae</taxon>
        <taxon>Hypocreales</taxon>
        <taxon>Nectriaceae</taxon>
        <taxon>Fusarium</taxon>
        <taxon>Fusarium tricinctum species complex</taxon>
    </lineage>
</organism>
<evidence type="ECO:0000313" key="2">
    <source>
        <dbReference type="Proteomes" id="UP000813427"/>
    </source>
</evidence>
<dbReference type="OrthoDB" id="5275938at2759"/>
<comment type="caution">
    <text evidence="1">The sequence shown here is derived from an EMBL/GenBank/DDBJ whole genome shotgun (WGS) entry which is preliminary data.</text>
</comment>
<dbReference type="Proteomes" id="UP000813427">
    <property type="component" value="Unassembled WGS sequence"/>
</dbReference>
<keyword evidence="2" id="KW-1185">Reference proteome</keyword>
<dbReference type="AlphaFoldDB" id="A0A8K0S6I9"/>
<name>A0A8K0S6I9_9HYPO</name>
<sequence>MNLELLERFRGSYPSRQSFMGFINHGELEPTTSKPSTPEPEVLRHTTADTDVFDTPTSAVEKTPTCEILDSTTNETPNATAYEVLDTPNDEAENTSTYKVENTPTYDVENIPTRDIENTPTCEVGNTLTCEIQDTTTSEIQDVTPCEDLATTICEVENAPTHEAEDTLTYEISNTTTCEASAIPTYENVNSEHSLEISEQITDENHITQQDDAALPNPTYTTYLTYPNYYETSIYDSISSERLPPIMEDTVYEPRPVYHKTSKHLSIEPFIATQQENPEVSLDNAPGTSDMINSEPEITECTTPDSLDFELESAPQPKANEPIAIGFRKSTICFDPNGDLMLTIGSGLGRNMLVDSRALSRASHKLHTILSRDGKRNDNSWTLELPEDDPLPFTILLDLIHTRFERIPVRVTLNQLYGICILTQKYNITEVLRPVAERWYKYIGWTPEGEYGLFFKKAFVAWELGFTEDLSEMAGHVVLNCYLDEDDQLVIGKEKEKLSDFSDFQRIPLLKCIEEHRELAMETCWEECQKLSDQVLKGSIKGSMCHASHSREEVCLMLGKMLSKAGEENILDFFMTGSIYQYCPSLRLDLAKLDHKIVLVADYIDMCGWCEGVFDTMNEIRCQLLRAADPLYMSHIQALEVQASKIRMRPWVTDYDQEE</sequence>
<reference evidence="1" key="1">
    <citation type="journal article" date="2021" name="Nat. Commun.">
        <title>Genetic determinants of endophytism in the Arabidopsis root mycobiome.</title>
        <authorList>
            <person name="Mesny F."/>
            <person name="Miyauchi S."/>
            <person name="Thiergart T."/>
            <person name="Pickel B."/>
            <person name="Atanasova L."/>
            <person name="Karlsson M."/>
            <person name="Huettel B."/>
            <person name="Barry K.W."/>
            <person name="Haridas S."/>
            <person name="Chen C."/>
            <person name="Bauer D."/>
            <person name="Andreopoulos W."/>
            <person name="Pangilinan J."/>
            <person name="LaButti K."/>
            <person name="Riley R."/>
            <person name="Lipzen A."/>
            <person name="Clum A."/>
            <person name="Drula E."/>
            <person name="Henrissat B."/>
            <person name="Kohler A."/>
            <person name="Grigoriev I.V."/>
            <person name="Martin F.M."/>
            <person name="Hacquard S."/>
        </authorList>
    </citation>
    <scope>NUCLEOTIDE SEQUENCE</scope>
    <source>
        <strain evidence="1">MPI-SDFR-AT-0068</strain>
    </source>
</reference>